<dbReference type="VEuPathDB" id="FungiDB:BDV34DRAFT_235012"/>
<proteinExistence type="predicted"/>
<sequence length="305" mass="34737">MWEYNEGKSVLDTGGSGFLGTTIVHRLVMSTSLSCIYLWRKWLPPIVNKLYDTKRLIVLDGDILLTNLLHIIIHAASSINLGSALKRVSDPIIEASEIIASLAFTCKRLDHVQINEEIYEPERQSHVLDELAEAYAKHLTERLLQHYFSVHASEKKLLIVRPAIATFTLALTKEVRIATKMDDPDSRVIIDEVPVDVVADRLLCHLAMGTSGCIHAVSGVRPRLKFEELSNSLMKLRRIPASFNFSEDKTIAMCQKLSEEEQQDLQLFTRIDISDDLLTQTEAIRFAINAFARKRKIWRLIVWLF</sequence>
<name>A0A5N6DLV4_ASPPA</name>
<reference evidence="1 2" key="1">
    <citation type="submission" date="2019-04" db="EMBL/GenBank/DDBJ databases">
        <title>Fungal friends and foes A comparative genomics study of 23 Aspergillus species from section Flavi.</title>
        <authorList>
            <consortium name="DOE Joint Genome Institute"/>
            <person name="Kjaerbolling I."/>
            <person name="Vesth T.C."/>
            <person name="Frisvad J.C."/>
            <person name="Nybo J.L."/>
            <person name="Theobald S."/>
            <person name="Kildgaard S."/>
            <person name="Petersen T.I."/>
            <person name="Kuo A."/>
            <person name="Sato A."/>
            <person name="Lyhne E.K."/>
            <person name="Kogle M.E."/>
            <person name="Wiebenga A."/>
            <person name="Kun R.S."/>
            <person name="Lubbers R.J."/>
            <person name="Makela M.R."/>
            <person name="Barry K."/>
            <person name="Chovatia M."/>
            <person name="Clum A."/>
            <person name="Daum C."/>
            <person name="Haridas S."/>
            <person name="He G."/>
            <person name="LaButti K."/>
            <person name="Lipzen A."/>
            <person name="Mondo S."/>
            <person name="Pangilinan J."/>
            <person name="Riley R."/>
            <person name="Salamov A."/>
            <person name="Simmons B.A."/>
            <person name="Magnuson J.K."/>
            <person name="Henrissat B."/>
            <person name="Mortensen U.H."/>
            <person name="Larsen T.O."/>
            <person name="De vries R.P."/>
            <person name="Grigoriev I.V."/>
            <person name="Machida M."/>
            <person name="Baker S.E."/>
            <person name="Andersen M.R."/>
        </authorList>
    </citation>
    <scope>NUCLEOTIDE SEQUENCE [LARGE SCALE GENOMIC DNA]</scope>
    <source>
        <strain evidence="1 2">CBS 117618</strain>
    </source>
</reference>
<dbReference type="Proteomes" id="UP000326532">
    <property type="component" value="Unassembled WGS sequence"/>
</dbReference>
<gene>
    <name evidence="1" type="ORF">BDV34DRAFT_235012</name>
</gene>
<dbReference type="InterPro" id="IPR036291">
    <property type="entry name" value="NAD(P)-bd_dom_sf"/>
</dbReference>
<organism evidence="1 2">
    <name type="scientific">Aspergillus parasiticus</name>
    <dbReference type="NCBI Taxonomy" id="5067"/>
    <lineage>
        <taxon>Eukaryota</taxon>
        <taxon>Fungi</taxon>
        <taxon>Dikarya</taxon>
        <taxon>Ascomycota</taxon>
        <taxon>Pezizomycotina</taxon>
        <taxon>Eurotiomycetes</taxon>
        <taxon>Eurotiomycetidae</taxon>
        <taxon>Eurotiales</taxon>
        <taxon>Aspergillaceae</taxon>
        <taxon>Aspergillus</taxon>
        <taxon>Aspergillus subgen. Circumdati</taxon>
    </lineage>
</organism>
<dbReference type="SUPFAM" id="SSF51735">
    <property type="entry name" value="NAD(P)-binding Rossmann-fold domains"/>
    <property type="match status" value="1"/>
</dbReference>
<protein>
    <recommendedName>
        <fullName evidence="3">Fatty acyl-CoA reductase</fullName>
    </recommendedName>
</protein>
<evidence type="ECO:0000313" key="1">
    <source>
        <dbReference type="EMBL" id="KAB8206089.1"/>
    </source>
</evidence>
<evidence type="ECO:0008006" key="3">
    <source>
        <dbReference type="Google" id="ProtNLM"/>
    </source>
</evidence>
<dbReference type="AlphaFoldDB" id="A0A5N6DLV4"/>
<evidence type="ECO:0000313" key="2">
    <source>
        <dbReference type="Proteomes" id="UP000326532"/>
    </source>
</evidence>
<accession>A0A5N6DLV4</accession>
<dbReference type="EMBL" id="ML734966">
    <property type="protein sequence ID" value="KAB8206089.1"/>
    <property type="molecule type" value="Genomic_DNA"/>
</dbReference>
<keyword evidence="2" id="KW-1185">Reference proteome</keyword>
<dbReference type="Gene3D" id="3.40.50.720">
    <property type="entry name" value="NAD(P)-binding Rossmann-like Domain"/>
    <property type="match status" value="1"/>
</dbReference>